<comment type="caution">
    <text evidence="2">The sequence shown here is derived from an EMBL/GenBank/DDBJ whole genome shotgun (WGS) entry which is preliminary data.</text>
</comment>
<reference evidence="2 3" key="1">
    <citation type="submission" date="2015-11" db="EMBL/GenBank/DDBJ databases">
        <title>Genomic analysis of 38 Legionella species identifies large and diverse effector repertoires.</title>
        <authorList>
            <person name="Burstein D."/>
            <person name="Amaro F."/>
            <person name="Zusman T."/>
            <person name="Lifshitz Z."/>
            <person name="Cohen O."/>
            <person name="Gilbert J.A."/>
            <person name="Pupko T."/>
            <person name="Shuman H.A."/>
            <person name="Segal G."/>
        </authorList>
    </citation>
    <scope>NUCLEOTIDE SEQUENCE [LARGE SCALE GENOMIC DNA]</scope>
    <source>
        <strain evidence="2 3">SE-32A-C8</strain>
    </source>
</reference>
<dbReference type="Gene3D" id="3.40.50.720">
    <property type="entry name" value="NAD(P)-binding Rossmann-like Domain"/>
    <property type="match status" value="1"/>
</dbReference>
<accession>A0A0W0TRP4</accession>
<dbReference type="RefSeq" id="WP_065230255.1">
    <property type="nucleotide sequence ID" value="NZ_CAAAHY010000010.1"/>
</dbReference>
<protein>
    <submittedName>
        <fullName evidence="2">Acetyoacetyl CoA reductase</fullName>
    </submittedName>
</protein>
<name>A0A0W0TRP4_LEGER</name>
<keyword evidence="3" id="KW-1185">Reference proteome</keyword>
<dbReference type="PRINTS" id="PR00081">
    <property type="entry name" value="GDHRDH"/>
</dbReference>
<dbReference type="FunFam" id="3.40.50.720:FF:000084">
    <property type="entry name" value="Short-chain dehydrogenase reductase"/>
    <property type="match status" value="1"/>
</dbReference>
<organism evidence="2 3">
    <name type="scientific">Legionella erythra</name>
    <dbReference type="NCBI Taxonomy" id="448"/>
    <lineage>
        <taxon>Bacteria</taxon>
        <taxon>Pseudomonadati</taxon>
        <taxon>Pseudomonadota</taxon>
        <taxon>Gammaproteobacteria</taxon>
        <taxon>Legionellales</taxon>
        <taxon>Legionellaceae</taxon>
        <taxon>Legionella</taxon>
    </lineage>
</organism>
<evidence type="ECO:0000313" key="2">
    <source>
        <dbReference type="EMBL" id="KTC98233.1"/>
    </source>
</evidence>
<gene>
    <name evidence="2" type="primary">phaB_1</name>
    <name evidence="2" type="ORF">Lery_1287</name>
</gene>
<dbReference type="Pfam" id="PF13561">
    <property type="entry name" value="adh_short_C2"/>
    <property type="match status" value="1"/>
</dbReference>
<dbReference type="InterPro" id="IPR020904">
    <property type="entry name" value="Sc_DH/Rdtase_CS"/>
</dbReference>
<dbReference type="Proteomes" id="UP000054773">
    <property type="component" value="Unassembled WGS sequence"/>
</dbReference>
<dbReference type="EMBL" id="LNYA01000023">
    <property type="protein sequence ID" value="KTC98233.1"/>
    <property type="molecule type" value="Genomic_DNA"/>
</dbReference>
<dbReference type="SUPFAM" id="SSF51735">
    <property type="entry name" value="NAD(P)-binding Rossmann-fold domains"/>
    <property type="match status" value="1"/>
</dbReference>
<comment type="similarity">
    <text evidence="1">Belongs to the short-chain dehydrogenases/reductases (SDR) family.</text>
</comment>
<proteinExistence type="inferred from homology"/>
<dbReference type="PRINTS" id="PR00080">
    <property type="entry name" value="SDRFAMILY"/>
</dbReference>
<dbReference type="InterPro" id="IPR036291">
    <property type="entry name" value="NAD(P)-bd_dom_sf"/>
</dbReference>
<dbReference type="STRING" id="448.Lery_1287"/>
<evidence type="ECO:0000256" key="1">
    <source>
        <dbReference type="ARBA" id="ARBA00006484"/>
    </source>
</evidence>
<dbReference type="PROSITE" id="PS00061">
    <property type="entry name" value="ADH_SHORT"/>
    <property type="match status" value="1"/>
</dbReference>
<dbReference type="PANTHER" id="PTHR42760">
    <property type="entry name" value="SHORT-CHAIN DEHYDROGENASES/REDUCTASES FAMILY MEMBER"/>
    <property type="match status" value="1"/>
</dbReference>
<dbReference type="PATRIC" id="fig|448.7.peg.1347"/>
<dbReference type="GO" id="GO:0016616">
    <property type="term" value="F:oxidoreductase activity, acting on the CH-OH group of donors, NAD or NADP as acceptor"/>
    <property type="evidence" value="ECO:0007669"/>
    <property type="project" value="TreeGrafter"/>
</dbReference>
<dbReference type="AlphaFoldDB" id="A0A0W0TRP4"/>
<evidence type="ECO:0000313" key="3">
    <source>
        <dbReference type="Proteomes" id="UP000054773"/>
    </source>
</evidence>
<dbReference type="InterPro" id="IPR002347">
    <property type="entry name" value="SDR_fam"/>
</dbReference>
<sequence>MGRLAGKIALVTGATKSIGLAIAQEFSKQGACVIITGRMPKEEGLKKAKTIGAADYLCLDVTQEEDWQQVHAHLEKHYQKLDILVNNAGIDTAPGSKTPQDIESISLKDWRAVLAVNLDGLFLGCKAMLPLLKQSDNASIINLGSRSGRVGVPSNIAYGASKAASDNVTKTLALHCAKKGYKIRCNEIVPAAILTDMWDQEFGQDEYREQRIAQYSQSIPLRRMGTAEEVAKMAVFLASDESSYVTGAPFLIDGGIMASAASYGSTPLNKESPLEPNITVTKEQSSLIANTLFQPPLVQVKEKSQQDAAPGLING</sequence>
<dbReference type="OrthoDB" id="9809287at2"/>